<geneLocation type="plastid" evidence="1"/>
<sequence>MNSSSLEKFSDKNTPLEPEKLFIRLYTRLNLSLDNNTNLLLGTDLLRYEVKQNLFKHAISTVEVCFLDMLQKKQQVVSVAQSRLILADLIVRVGEVFLNSQYGIKIKLDASKLHRSSNTYLQTLYDDADILVALPFSSLLNNKSQIFRSIFTPVYEIASVALIESLFENLIIALTSGVIIIISTEFSLVPNIRQNLYKSNFLSIRNIEQFKNKLAWQNRLKQYVIRPKNLYNSEYSLFVIRTDGIYSRSIYANRMNELLELNSVALFVVNYIELQDFIVARSNGTLLLVGKGTQYFFTSVVGRAIGLIWKGVLEGLKK</sequence>
<dbReference type="EMBL" id="JN022705">
    <property type="protein sequence ID" value="AEI29511.1"/>
    <property type="molecule type" value="Genomic_DNA"/>
</dbReference>
<dbReference type="AlphaFoldDB" id="H9LTK3"/>
<dbReference type="Pfam" id="PF12452">
    <property type="entry name" value="DUF3685"/>
    <property type="match status" value="1"/>
</dbReference>
<dbReference type="InterPro" id="IPR022552">
    <property type="entry name" value="UPF_Ycf55"/>
</dbReference>
<protein>
    <submittedName>
        <fullName evidence="1">Hypothetical chloroplast RF55</fullName>
    </submittedName>
</protein>
<reference evidence="1" key="1">
    <citation type="journal article" date="2012" name="J. Eukaryot. Microbiol.">
        <title>Twenty-Fold Difference in Evolutionary Rates between the Mitochondrial and Plastid Genomes of Species with Secondary Red Plastids.</title>
        <authorList>
            <person name="Smith D.R."/>
            <person name="Keeling P.J."/>
        </authorList>
    </citation>
    <scope>NUCLEOTIDE SEQUENCE</scope>
</reference>
<keyword evidence="1" id="KW-0934">Plastid</keyword>
<name>H9LTK3_EMIHU</name>
<proteinExistence type="predicted"/>
<organism evidence="1">
    <name type="scientific">Emiliania huxleyi</name>
    <name type="common">Coccolithophore</name>
    <name type="synonym">Pontosphaera huxleyi</name>
    <dbReference type="NCBI Taxonomy" id="2903"/>
    <lineage>
        <taxon>Eukaryota</taxon>
        <taxon>Haptista</taxon>
        <taxon>Haptophyta</taxon>
        <taxon>Prymnesiophyceae</taxon>
        <taxon>Isochrysidales</taxon>
        <taxon>Noelaerhabdaceae</taxon>
        <taxon>Emiliania</taxon>
    </lineage>
</organism>
<evidence type="ECO:0000313" key="1">
    <source>
        <dbReference type="EMBL" id="AEI29511.1"/>
    </source>
</evidence>
<accession>H9LTK3</accession>
<gene>
    <name evidence="1" type="primary">ycf55</name>
</gene>